<dbReference type="EMBL" id="SCWA01000012">
    <property type="protein sequence ID" value="TDL96661.1"/>
    <property type="molecule type" value="Genomic_DNA"/>
</dbReference>
<dbReference type="PANTHER" id="PTHR38457">
    <property type="entry name" value="REGULATOR ABRB-RELATED"/>
    <property type="match status" value="1"/>
</dbReference>
<evidence type="ECO:0000313" key="2">
    <source>
        <dbReference type="EMBL" id="TDL96661.1"/>
    </source>
</evidence>
<feature type="transmembrane region" description="Helical" evidence="1">
    <location>
        <begin position="262"/>
        <end position="282"/>
    </location>
</feature>
<dbReference type="PANTHER" id="PTHR38457:SF1">
    <property type="entry name" value="REGULATOR ABRB-RELATED"/>
    <property type="match status" value="1"/>
</dbReference>
<dbReference type="Pfam" id="PF05145">
    <property type="entry name" value="AbrB"/>
    <property type="match status" value="1"/>
</dbReference>
<dbReference type="Proteomes" id="UP000295310">
    <property type="component" value="Unassembled WGS sequence"/>
</dbReference>
<dbReference type="RefSeq" id="WP_133432189.1">
    <property type="nucleotide sequence ID" value="NZ_SCWA01000012.1"/>
</dbReference>
<feature type="transmembrane region" description="Helical" evidence="1">
    <location>
        <begin position="229"/>
        <end position="250"/>
    </location>
</feature>
<dbReference type="PIRSF" id="PIRSF038991">
    <property type="entry name" value="Protein_AbrB"/>
    <property type="match status" value="1"/>
</dbReference>
<dbReference type="InterPro" id="IPR007820">
    <property type="entry name" value="AbrB_fam"/>
</dbReference>
<feature type="transmembrane region" description="Helical" evidence="1">
    <location>
        <begin position="52"/>
        <end position="75"/>
    </location>
</feature>
<feature type="transmembrane region" description="Helical" evidence="1">
    <location>
        <begin position="6"/>
        <end position="31"/>
    </location>
</feature>
<feature type="transmembrane region" description="Helical" evidence="1">
    <location>
        <begin position="321"/>
        <end position="339"/>
    </location>
</feature>
<dbReference type="GO" id="GO:0010468">
    <property type="term" value="P:regulation of gene expression"/>
    <property type="evidence" value="ECO:0007669"/>
    <property type="project" value="InterPro"/>
</dbReference>
<reference evidence="2 3" key="1">
    <citation type="submission" date="2019-01" db="EMBL/GenBank/DDBJ databases">
        <title>Draft genome sequences of the type strains of six Macrococcus species.</title>
        <authorList>
            <person name="Mazhar S."/>
            <person name="Altermann E."/>
            <person name="Hill C."/>
            <person name="Mcauliffe O."/>
        </authorList>
    </citation>
    <scope>NUCLEOTIDE SEQUENCE [LARGE SCALE GENOMIC DNA]</scope>
    <source>
        <strain evidence="2 3">CCM4811</strain>
    </source>
</reference>
<dbReference type="GO" id="GO:0016020">
    <property type="term" value="C:membrane"/>
    <property type="evidence" value="ECO:0007669"/>
    <property type="project" value="InterPro"/>
</dbReference>
<protein>
    <submittedName>
        <fullName evidence="2">AbrB family transcriptional regulator</fullName>
    </submittedName>
</protein>
<dbReference type="AlphaFoldDB" id="A0A4R6BCU5"/>
<dbReference type="NCBIfam" id="TIGR03082">
    <property type="entry name" value="Gneg_AbrB_dup"/>
    <property type="match status" value="1"/>
</dbReference>
<keyword evidence="1" id="KW-0812">Transmembrane</keyword>
<name>A0A4R6BCU5_9STAP</name>
<sequence length="346" mass="38302">MSELLIVTVFLSVIVSLLLMIIHMILPWLFGPIITAVTITKLTRREMRWPKPLADAGLFILGAQIGTTFTLQVLADIRNDFFHIILWNIMIIGAALLLSLIYRQITHCSYETAFLSAVPGALSQMIVMAEENKRADFLAVTLSQTSRLLFVVMMVPFIASFSKDAVTGNMMDSESIFLVLSFDQLLFIISLTGLLFIFLRRIHFPVPQLLAPIIIIAGWNIATGNSFSIPIYLIAAAQLLFGVRIGLQLVDLSSSLTFRLSLGIAVQNTLLILVTFVAALFMTDHPFNDTFLSLAPGGMAQIAIVALETGGNIAMISSYHIFRIFLILLVVAPLMQVVLKRFDKII</sequence>
<evidence type="ECO:0000313" key="3">
    <source>
        <dbReference type="Proteomes" id="UP000295310"/>
    </source>
</evidence>
<comment type="caution">
    <text evidence="2">The sequence shown here is derived from an EMBL/GenBank/DDBJ whole genome shotgun (WGS) entry which is preliminary data.</text>
</comment>
<gene>
    <name evidence="2" type="ORF">ERX27_07345</name>
</gene>
<accession>A0A4R6BCU5</accession>
<keyword evidence="1" id="KW-0472">Membrane</keyword>
<keyword evidence="1" id="KW-1133">Transmembrane helix</keyword>
<feature type="transmembrane region" description="Helical" evidence="1">
    <location>
        <begin position="206"/>
        <end position="223"/>
    </location>
</feature>
<keyword evidence="3" id="KW-1185">Reference proteome</keyword>
<proteinExistence type="predicted"/>
<organism evidence="2 3">
    <name type="scientific">Macrococcus brunensis</name>
    <dbReference type="NCBI Taxonomy" id="198483"/>
    <lineage>
        <taxon>Bacteria</taxon>
        <taxon>Bacillati</taxon>
        <taxon>Bacillota</taxon>
        <taxon>Bacilli</taxon>
        <taxon>Bacillales</taxon>
        <taxon>Staphylococcaceae</taxon>
        <taxon>Macrococcus</taxon>
    </lineage>
</organism>
<feature type="transmembrane region" description="Helical" evidence="1">
    <location>
        <begin position="176"/>
        <end position="199"/>
    </location>
</feature>
<evidence type="ECO:0000256" key="1">
    <source>
        <dbReference type="SAM" id="Phobius"/>
    </source>
</evidence>
<feature type="transmembrane region" description="Helical" evidence="1">
    <location>
        <begin position="81"/>
        <end position="102"/>
    </location>
</feature>
<feature type="transmembrane region" description="Helical" evidence="1">
    <location>
        <begin position="137"/>
        <end position="161"/>
    </location>
</feature>
<dbReference type="OrthoDB" id="5460360at2"/>
<dbReference type="InterPro" id="IPR017516">
    <property type="entry name" value="AbrB_dup"/>
</dbReference>